<feature type="transmembrane region" description="Helical" evidence="11">
    <location>
        <begin position="20"/>
        <end position="38"/>
    </location>
</feature>
<evidence type="ECO:0000256" key="9">
    <source>
        <dbReference type="ARBA" id="ARBA00023136"/>
    </source>
</evidence>
<keyword evidence="9 11" id="KW-0472">Membrane</keyword>
<keyword evidence="13" id="KW-1185">Reference proteome</keyword>
<accession>A0A926DRH0</accession>
<dbReference type="SMART" id="SM01323">
    <property type="entry name" value="YajC"/>
    <property type="match status" value="1"/>
</dbReference>
<dbReference type="GO" id="GO:0005886">
    <property type="term" value="C:plasma membrane"/>
    <property type="evidence" value="ECO:0007669"/>
    <property type="project" value="UniProtKB-SubCell"/>
</dbReference>
<evidence type="ECO:0000313" key="13">
    <source>
        <dbReference type="Proteomes" id="UP000657006"/>
    </source>
</evidence>
<dbReference type="PANTHER" id="PTHR33909">
    <property type="entry name" value="SEC TRANSLOCON ACCESSORY COMPLEX SUBUNIT YAJC"/>
    <property type="match status" value="1"/>
</dbReference>
<keyword evidence="7 11" id="KW-1133">Transmembrane helix</keyword>
<evidence type="ECO:0000256" key="11">
    <source>
        <dbReference type="SAM" id="Phobius"/>
    </source>
</evidence>
<dbReference type="PRINTS" id="PR01853">
    <property type="entry name" value="YAJCTRNLCASE"/>
</dbReference>
<dbReference type="Pfam" id="PF02699">
    <property type="entry name" value="YajC"/>
    <property type="match status" value="1"/>
</dbReference>
<evidence type="ECO:0000256" key="6">
    <source>
        <dbReference type="ARBA" id="ARBA00022927"/>
    </source>
</evidence>
<gene>
    <name evidence="12" type="primary">yajC</name>
    <name evidence="12" type="ORF">H8730_00175</name>
</gene>
<comment type="caution">
    <text evidence="12">The sequence shown here is derived from an EMBL/GenBank/DDBJ whole genome shotgun (WGS) entry which is preliminary data.</text>
</comment>
<dbReference type="EMBL" id="JACRSQ010000001">
    <property type="protein sequence ID" value="MBC8541965.1"/>
    <property type="molecule type" value="Genomic_DNA"/>
</dbReference>
<keyword evidence="6" id="KW-0653">Protein transport</keyword>
<dbReference type="InterPro" id="IPR003849">
    <property type="entry name" value="Preprotein_translocase_YajC"/>
</dbReference>
<dbReference type="PANTHER" id="PTHR33909:SF1">
    <property type="entry name" value="SEC TRANSLOCON ACCESSORY COMPLEX SUBUNIT YAJC"/>
    <property type="match status" value="1"/>
</dbReference>
<evidence type="ECO:0000256" key="2">
    <source>
        <dbReference type="ARBA" id="ARBA00006742"/>
    </source>
</evidence>
<evidence type="ECO:0000256" key="1">
    <source>
        <dbReference type="ARBA" id="ARBA00004162"/>
    </source>
</evidence>
<reference evidence="12" key="1">
    <citation type="submission" date="2020-08" db="EMBL/GenBank/DDBJ databases">
        <title>Genome public.</title>
        <authorList>
            <person name="Liu C."/>
            <person name="Sun Q."/>
        </authorList>
    </citation>
    <scope>NUCLEOTIDE SEQUENCE</scope>
    <source>
        <strain evidence="12">NSJ-32</strain>
    </source>
</reference>
<keyword evidence="8" id="KW-0811">Translocation</keyword>
<keyword evidence="4" id="KW-1003">Cell membrane</keyword>
<evidence type="ECO:0000256" key="5">
    <source>
        <dbReference type="ARBA" id="ARBA00022692"/>
    </source>
</evidence>
<dbReference type="Proteomes" id="UP000657006">
    <property type="component" value="Unassembled WGS sequence"/>
</dbReference>
<comment type="similarity">
    <text evidence="2">Belongs to the YajC family.</text>
</comment>
<name>A0A926DRH0_9FIRM</name>
<dbReference type="RefSeq" id="WP_177716383.1">
    <property type="nucleotide sequence ID" value="NZ_JACRSQ010000001.1"/>
</dbReference>
<evidence type="ECO:0000313" key="12">
    <source>
        <dbReference type="EMBL" id="MBC8541965.1"/>
    </source>
</evidence>
<evidence type="ECO:0000256" key="4">
    <source>
        <dbReference type="ARBA" id="ARBA00022475"/>
    </source>
</evidence>
<comment type="subcellular location">
    <subcellularLocation>
        <location evidence="1">Cell membrane</location>
        <topology evidence="1">Single-pass membrane protein</topology>
    </subcellularLocation>
</comment>
<proteinExistence type="inferred from homology"/>
<evidence type="ECO:0000256" key="10">
    <source>
        <dbReference type="SAM" id="MobiDB-lite"/>
    </source>
</evidence>
<evidence type="ECO:0000256" key="8">
    <source>
        <dbReference type="ARBA" id="ARBA00023010"/>
    </source>
</evidence>
<protein>
    <submittedName>
        <fullName evidence="12">Preprotein translocase subunit YajC</fullName>
    </submittedName>
</protein>
<keyword evidence="3" id="KW-0813">Transport</keyword>
<dbReference type="NCBIfam" id="TIGR00739">
    <property type="entry name" value="yajC"/>
    <property type="match status" value="1"/>
</dbReference>
<keyword evidence="5 11" id="KW-0812">Transmembrane</keyword>
<dbReference type="AlphaFoldDB" id="A0A926DRH0"/>
<sequence>MFVLLSTDAAATGSGTGGLFGMLAIYAVFIVILYFILIRPQRKRQKQTTAMQNAITNGDWVLLNDGMYGKVVNVVNECLMVEFGTNRSIIIPVRRDQILSAQEPDLTQKKIEDVEPEPQDDLVGGDLEEDGLDDYDKYLLEEADKKSSKKSPFKKKK</sequence>
<dbReference type="GO" id="GO:0015031">
    <property type="term" value="P:protein transport"/>
    <property type="evidence" value="ECO:0007669"/>
    <property type="project" value="UniProtKB-KW"/>
</dbReference>
<organism evidence="12 13">
    <name type="scientific">Bianquea renquensis</name>
    <dbReference type="NCBI Taxonomy" id="2763661"/>
    <lineage>
        <taxon>Bacteria</taxon>
        <taxon>Bacillati</taxon>
        <taxon>Bacillota</taxon>
        <taxon>Clostridia</taxon>
        <taxon>Eubacteriales</taxon>
        <taxon>Bianqueaceae</taxon>
        <taxon>Bianquea</taxon>
    </lineage>
</organism>
<evidence type="ECO:0000256" key="7">
    <source>
        <dbReference type="ARBA" id="ARBA00022989"/>
    </source>
</evidence>
<evidence type="ECO:0000256" key="3">
    <source>
        <dbReference type="ARBA" id="ARBA00022448"/>
    </source>
</evidence>
<feature type="region of interest" description="Disordered" evidence="10">
    <location>
        <begin position="104"/>
        <end position="130"/>
    </location>
</feature>